<dbReference type="GeneID" id="20825852"/>
<dbReference type="HOGENOM" id="CLU_2223960_0_0_1"/>
<evidence type="ECO:0000313" key="1">
    <source>
        <dbReference type="EMBL" id="EGO60989.1"/>
    </source>
</evidence>
<dbReference type="OrthoDB" id="3508416at2759"/>
<sequence>MLEGVIVPGLHECHLRWTLCSIRVQAQVARKALRTEWPGLHFRWGIDPMFLPIYMVPDVEITVRLSLPEGEPRMSTVTVHVGEHESVGDLIMFESDSEPAENIYDA</sequence>
<accession>F8MAR6</accession>
<dbReference type="RefSeq" id="XP_009848146.1">
    <property type="nucleotide sequence ID" value="XM_009849844.1"/>
</dbReference>
<dbReference type="VEuPathDB" id="FungiDB:NEUTE1DRAFT_134973"/>
<dbReference type="AlphaFoldDB" id="F8MAR6"/>
<protein>
    <submittedName>
        <fullName evidence="1">Uncharacterized protein</fullName>
    </submittedName>
</protein>
<evidence type="ECO:0000313" key="2">
    <source>
        <dbReference type="Proteomes" id="UP000008065"/>
    </source>
</evidence>
<dbReference type="EMBL" id="GL891302">
    <property type="protein sequence ID" value="EGO60989.1"/>
    <property type="molecule type" value="Genomic_DNA"/>
</dbReference>
<gene>
    <name evidence="1" type="ORF">NEUTE1DRAFT_134973</name>
</gene>
<reference evidence="2" key="1">
    <citation type="journal article" date="2011" name="Genetics">
        <title>Massive changes in genome architecture accompany the transition to self-fertility in the filamentous fungus Neurospora tetrasperma.</title>
        <authorList>
            <person name="Ellison C.E."/>
            <person name="Stajich J.E."/>
            <person name="Jacobson D.J."/>
            <person name="Natvig D.O."/>
            <person name="Lapidus A."/>
            <person name="Foster B."/>
            <person name="Aerts A."/>
            <person name="Riley R."/>
            <person name="Lindquist E.A."/>
            <person name="Grigoriev I.V."/>
            <person name="Taylor J.W."/>
        </authorList>
    </citation>
    <scope>NUCLEOTIDE SEQUENCE [LARGE SCALE GENOMIC DNA]</scope>
    <source>
        <strain evidence="2">FGSC 2508 / P0657</strain>
    </source>
</reference>
<organism evidence="1 2">
    <name type="scientific">Neurospora tetrasperma (strain FGSC 2508 / ATCC MYA-4615 / P0657)</name>
    <dbReference type="NCBI Taxonomy" id="510951"/>
    <lineage>
        <taxon>Eukaryota</taxon>
        <taxon>Fungi</taxon>
        <taxon>Dikarya</taxon>
        <taxon>Ascomycota</taxon>
        <taxon>Pezizomycotina</taxon>
        <taxon>Sordariomycetes</taxon>
        <taxon>Sordariomycetidae</taxon>
        <taxon>Sordariales</taxon>
        <taxon>Sordariaceae</taxon>
        <taxon>Neurospora</taxon>
    </lineage>
</organism>
<keyword evidence="2" id="KW-1185">Reference proteome</keyword>
<dbReference type="KEGG" id="nte:NEUTE1DRAFT134973"/>
<proteinExistence type="predicted"/>
<dbReference type="Proteomes" id="UP000008065">
    <property type="component" value="Unassembled WGS sequence"/>
</dbReference>
<name>F8MAR6_NEUT8</name>